<dbReference type="Proteomes" id="UP000298412">
    <property type="component" value="Unassembled WGS sequence"/>
</dbReference>
<dbReference type="EMBL" id="SOFP01000013">
    <property type="protein sequence ID" value="TFC19248.1"/>
    <property type="molecule type" value="Genomic_DNA"/>
</dbReference>
<dbReference type="SUPFAM" id="SSF53448">
    <property type="entry name" value="Nucleotide-diphospho-sugar transferases"/>
    <property type="match status" value="1"/>
</dbReference>
<dbReference type="Gene3D" id="3.90.550.10">
    <property type="entry name" value="Spore Coat Polysaccharide Biosynthesis Protein SpsA, Chain A"/>
    <property type="match status" value="1"/>
</dbReference>
<sequence>MALSIVIPSYNSAAWLPSTLRELDRSIQRSNLDVEVIVVDDGSTDDTLSVLEAARSGFPYPLRVLKQENKGRFLARWAGVGAARYEWVFILDSRVLVHEGALEYLGSALPSDTVVEAWNGHVITDPTAPLVGRFWEVPTFMFWASYLGNPRPMLITPENFDRIPKGTGCFVVRKKLYVDACLAAWPTENAHLVSDDTKILRYIVGKAPIRIDPGFSATYRPRLTYKAFLTHSRMRGTLFVDSYAGTSVTRDIVLILLVALPPLLASAMLMLVILNLWATLILVVGAASVCLLVPPAIASVRGCPRRASLSYLLFVVPFGVTFWAGLLRGLAVHRKSFQFRKQSTNGAQP</sequence>
<dbReference type="InterPro" id="IPR050834">
    <property type="entry name" value="Glycosyltransf_2"/>
</dbReference>
<dbReference type="InterPro" id="IPR001173">
    <property type="entry name" value="Glyco_trans_2-like"/>
</dbReference>
<dbReference type="InterPro" id="IPR029044">
    <property type="entry name" value="Nucleotide-diphossugar_trans"/>
</dbReference>
<name>A0A4R8WVV7_9MICO</name>
<comment type="caution">
    <text evidence="3">The sequence shown here is derived from an EMBL/GenBank/DDBJ whole genome shotgun (WGS) entry which is preliminary data.</text>
</comment>
<proteinExistence type="predicted"/>
<evidence type="ECO:0000259" key="2">
    <source>
        <dbReference type="Pfam" id="PF00535"/>
    </source>
</evidence>
<dbReference type="PANTHER" id="PTHR43685:SF3">
    <property type="entry name" value="SLR2126 PROTEIN"/>
    <property type="match status" value="1"/>
</dbReference>
<gene>
    <name evidence="3" type="ORF">E3O19_03415</name>
</gene>
<keyword evidence="1" id="KW-1133">Transmembrane helix</keyword>
<accession>A0A4R8WVV7</accession>
<feature type="transmembrane region" description="Helical" evidence="1">
    <location>
        <begin position="280"/>
        <end position="297"/>
    </location>
</feature>
<feature type="domain" description="Glycosyltransferase 2-like" evidence="2">
    <location>
        <begin position="4"/>
        <end position="105"/>
    </location>
</feature>
<keyword evidence="3" id="KW-0808">Transferase</keyword>
<dbReference type="AlphaFoldDB" id="A0A4R8WVV7"/>
<dbReference type="CDD" id="cd00761">
    <property type="entry name" value="Glyco_tranf_GTA_type"/>
    <property type="match status" value="1"/>
</dbReference>
<evidence type="ECO:0000313" key="4">
    <source>
        <dbReference type="Proteomes" id="UP000298412"/>
    </source>
</evidence>
<feature type="transmembrane region" description="Helical" evidence="1">
    <location>
        <begin position="309"/>
        <end position="331"/>
    </location>
</feature>
<organism evidence="3 4">
    <name type="scientific">Cryobacterium algoritolerans</name>
    <dbReference type="NCBI Taxonomy" id="1259184"/>
    <lineage>
        <taxon>Bacteria</taxon>
        <taxon>Bacillati</taxon>
        <taxon>Actinomycetota</taxon>
        <taxon>Actinomycetes</taxon>
        <taxon>Micrococcales</taxon>
        <taxon>Microbacteriaceae</taxon>
        <taxon>Cryobacterium</taxon>
    </lineage>
</organism>
<dbReference type="OrthoDB" id="3672893at2"/>
<dbReference type="PANTHER" id="PTHR43685">
    <property type="entry name" value="GLYCOSYLTRANSFERASE"/>
    <property type="match status" value="1"/>
</dbReference>
<protein>
    <submittedName>
        <fullName evidence="3">Glycosyltransferase family 2 protein</fullName>
    </submittedName>
</protein>
<evidence type="ECO:0000256" key="1">
    <source>
        <dbReference type="SAM" id="Phobius"/>
    </source>
</evidence>
<keyword evidence="1" id="KW-0472">Membrane</keyword>
<keyword evidence="1" id="KW-0812">Transmembrane</keyword>
<feature type="transmembrane region" description="Helical" evidence="1">
    <location>
        <begin position="252"/>
        <end position="273"/>
    </location>
</feature>
<reference evidence="3 4" key="1">
    <citation type="submission" date="2019-03" db="EMBL/GenBank/DDBJ databases">
        <title>Genomics of glacier-inhabiting Cryobacterium strains.</title>
        <authorList>
            <person name="Liu Q."/>
            <person name="Xin Y.-H."/>
        </authorList>
    </citation>
    <scope>NUCLEOTIDE SEQUENCE [LARGE SCALE GENOMIC DNA]</scope>
    <source>
        <strain evidence="3 4">MDT1-3</strain>
    </source>
</reference>
<dbReference type="Pfam" id="PF00535">
    <property type="entry name" value="Glycos_transf_2"/>
    <property type="match status" value="1"/>
</dbReference>
<keyword evidence="4" id="KW-1185">Reference proteome</keyword>
<dbReference type="GO" id="GO:0016740">
    <property type="term" value="F:transferase activity"/>
    <property type="evidence" value="ECO:0007669"/>
    <property type="project" value="UniProtKB-KW"/>
</dbReference>
<evidence type="ECO:0000313" key="3">
    <source>
        <dbReference type="EMBL" id="TFC19248.1"/>
    </source>
</evidence>